<dbReference type="OrthoDB" id="1001388at2759"/>
<evidence type="ECO:0000313" key="3">
    <source>
        <dbReference type="Proteomes" id="UP000507245"/>
    </source>
</evidence>
<organism evidence="2 3">
    <name type="scientific">Prunus armeniaca</name>
    <name type="common">Apricot</name>
    <name type="synonym">Armeniaca vulgaris</name>
    <dbReference type="NCBI Taxonomy" id="36596"/>
    <lineage>
        <taxon>Eukaryota</taxon>
        <taxon>Viridiplantae</taxon>
        <taxon>Streptophyta</taxon>
        <taxon>Embryophyta</taxon>
        <taxon>Tracheophyta</taxon>
        <taxon>Spermatophyta</taxon>
        <taxon>Magnoliopsida</taxon>
        <taxon>eudicotyledons</taxon>
        <taxon>Gunneridae</taxon>
        <taxon>Pentapetalae</taxon>
        <taxon>rosids</taxon>
        <taxon>fabids</taxon>
        <taxon>Rosales</taxon>
        <taxon>Rosaceae</taxon>
        <taxon>Amygdaloideae</taxon>
        <taxon>Amygdaleae</taxon>
        <taxon>Prunus</taxon>
    </lineage>
</organism>
<dbReference type="PANTHER" id="PTHR33710:SF77">
    <property type="entry name" value="DNASE I-LIKE SUPERFAMILY PROTEIN"/>
    <property type="match status" value="1"/>
</dbReference>
<dbReference type="EMBL" id="CAEKKB010000002">
    <property type="protein sequence ID" value="CAB4298834.1"/>
    <property type="molecule type" value="Genomic_DNA"/>
</dbReference>
<evidence type="ECO:0000256" key="1">
    <source>
        <dbReference type="SAM" id="MobiDB-lite"/>
    </source>
</evidence>
<dbReference type="SUPFAM" id="SSF56219">
    <property type="entry name" value="DNase I-like"/>
    <property type="match status" value="1"/>
</dbReference>
<dbReference type="Gene3D" id="3.60.10.10">
    <property type="entry name" value="Endonuclease/exonuclease/phosphatase"/>
    <property type="match status" value="1"/>
</dbReference>
<feature type="region of interest" description="Disordered" evidence="1">
    <location>
        <begin position="317"/>
        <end position="345"/>
    </location>
</feature>
<reference evidence="3" key="1">
    <citation type="journal article" date="2020" name="Genome Biol.">
        <title>Gamete binning: chromosome-level and haplotype-resolved genome assembly enabled by high-throughput single-cell sequencing of gamete genomes.</title>
        <authorList>
            <person name="Campoy J.A."/>
            <person name="Sun H."/>
            <person name="Goel M."/>
            <person name="Jiao W.-B."/>
            <person name="Folz-Donahue K."/>
            <person name="Wang N."/>
            <person name="Rubio M."/>
            <person name="Liu C."/>
            <person name="Kukat C."/>
            <person name="Ruiz D."/>
            <person name="Huettel B."/>
            <person name="Schneeberger K."/>
        </authorList>
    </citation>
    <scope>NUCLEOTIDE SEQUENCE [LARGE SCALE GENOMIC DNA]</scope>
    <source>
        <strain evidence="3">cv. Rojo Pasion</strain>
    </source>
</reference>
<evidence type="ECO:0000313" key="2">
    <source>
        <dbReference type="EMBL" id="CAB4298834.1"/>
    </source>
</evidence>
<name>A0A6J5WHI5_PRUAR</name>
<dbReference type="PANTHER" id="PTHR33710">
    <property type="entry name" value="BNAC02G09200D PROTEIN"/>
    <property type="match status" value="1"/>
</dbReference>
<feature type="compositionally biased region" description="Basic and acidic residues" evidence="1">
    <location>
        <begin position="317"/>
        <end position="328"/>
    </location>
</feature>
<protein>
    <recommendedName>
        <fullName evidence="4">Endonuclease/exonuclease/phosphatase domain-containing protein</fullName>
    </recommendedName>
</protein>
<keyword evidence="3" id="KW-1185">Reference proteome</keyword>
<sequence length="372" mass="41367">MHPAAIIPPLPTIGVVIVSPSRIIACHERLVLSLPSSLRLIKGANQLHGFFVRLGSLVRVEILVSAISVLSWNMRELGSHNWSEDLVWVESSVFPVNGGLCILWNPSLQVVLLSSSLRHIDARVTFPNSFVTRITRFYGHPDPTRRIHSWEFLRHLSQVDIGPWMCCGDFNEILSVDKKSSPPLSSVGQIKDFQLVIDAYNLLSFDFVGHPFTWMNNRKDNANVQARLDRGFASELPKGLVLDGVGHVHIRHITSSPLVDVGCYNICFLNSLCIAVAEAYSKQAQPETQKGPLESKMDALIEIALAGLEIKQEKSSVFKGMPSRESKRVSVQGGRKSPRQSAVSRVARLELGRREKALQGVPDLKTFEPEEI</sequence>
<proteinExistence type="predicted"/>
<gene>
    <name evidence="2" type="ORF">ORAREDHAP_LOCUS11670</name>
</gene>
<accession>A0A6J5WHI5</accession>
<dbReference type="Proteomes" id="UP000507245">
    <property type="component" value="Unassembled WGS sequence"/>
</dbReference>
<dbReference type="InterPro" id="IPR036691">
    <property type="entry name" value="Endo/exonu/phosph_ase_sf"/>
</dbReference>
<dbReference type="AlphaFoldDB" id="A0A6J5WHI5"/>
<evidence type="ECO:0008006" key="4">
    <source>
        <dbReference type="Google" id="ProtNLM"/>
    </source>
</evidence>